<dbReference type="SUPFAM" id="SSF81383">
    <property type="entry name" value="F-box domain"/>
    <property type="match status" value="1"/>
</dbReference>
<name>A0AAV5FCN9_ELECO</name>
<proteinExistence type="predicted"/>
<feature type="domain" description="F-box" evidence="1">
    <location>
        <begin position="20"/>
        <end position="61"/>
    </location>
</feature>
<protein>
    <recommendedName>
        <fullName evidence="1">F-box domain-containing protein</fullName>
    </recommendedName>
</protein>
<reference evidence="2" key="2">
    <citation type="submission" date="2021-12" db="EMBL/GenBank/DDBJ databases">
        <title>Resequencing data analysis of finger millet.</title>
        <authorList>
            <person name="Hatakeyama M."/>
            <person name="Aluri S."/>
            <person name="Balachadran M.T."/>
            <person name="Sivarajan S.R."/>
            <person name="Poveda L."/>
            <person name="Shimizu-Inatsugi R."/>
            <person name="Schlapbach R."/>
            <person name="Sreeman S.M."/>
            <person name="Shimizu K.K."/>
        </authorList>
    </citation>
    <scope>NUCLEOTIDE SEQUENCE</scope>
</reference>
<dbReference type="Proteomes" id="UP001054889">
    <property type="component" value="Unassembled WGS sequence"/>
</dbReference>
<reference evidence="2" key="1">
    <citation type="journal article" date="2018" name="DNA Res.">
        <title>Multiple hybrid de novo genome assembly of finger millet, an orphan allotetraploid crop.</title>
        <authorList>
            <person name="Hatakeyama M."/>
            <person name="Aluri S."/>
            <person name="Balachadran M.T."/>
            <person name="Sivarajan S.R."/>
            <person name="Patrignani A."/>
            <person name="Gruter S."/>
            <person name="Poveda L."/>
            <person name="Shimizu-Inatsugi R."/>
            <person name="Baeten J."/>
            <person name="Francoijs K.J."/>
            <person name="Nataraja K.N."/>
            <person name="Reddy Y.A.N."/>
            <person name="Phadnis S."/>
            <person name="Ravikumar R.L."/>
            <person name="Schlapbach R."/>
            <person name="Sreeman S.M."/>
            <person name="Shimizu K.K."/>
        </authorList>
    </citation>
    <scope>NUCLEOTIDE SEQUENCE</scope>
</reference>
<dbReference type="SMART" id="SM00256">
    <property type="entry name" value="FBOX"/>
    <property type="match status" value="1"/>
</dbReference>
<organism evidence="2 3">
    <name type="scientific">Eleusine coracana subsp. coracana</name>
    <dbReference type="NCBI Taxonomy" id="191504"/>
    <lineage>
        <taxon>Eukaryota</taxon>
        <taxon>Viridiplantae</taxon>
        <taxon>Streptophyta</taxon>
        <taxon>Embryophyta</taxon>
        <taxon>Tracheophyta</taxon>
        <taxon>Spermatophyta</taxon>
        <taxon>Magnoliopsida</taxon>
        <taxon>Liliopsida</taxon>
        <taxon>Poales</taxon>
        <taxon>Poaceae</taxon>
        <taxon>PACMAD clade</taxon>
        <taxon>Chloridoideae</taxon>
        <taxon>Cynodonteae</taxon>
        <taxon>Eleusininae</taxon>
        <taxon>Eleusine</taxon>
    </lineage>
</organism>
<gene>
    <name evidence="2" type="primary">gb21218</name>
    <name evidence="2" type="ORF">PR202_gb21218</name>
</gene>
<evidence type="ECO:0000313" key="3">
    <source>
        <dbReference type="Proteomes" id="UP001054889"/>
    </source>
</evidence>
<dbReference type="InterPro" id="IPR036047">
    <property type="entry name" value="F-box-like_dom_sf"/>
</dbReference>
<dbReference type="EMBL" id="BQKI01000084">
    <property type="protein sequence ID" value="GJN32696.1"/>
    <property type="molecule type" value="Genomic_DNA"/>
</dbReference>
<comment type="caution">
    <text evidence="2">The sequence shown here is derived from an EMBL/GenBank/DDBJ whole genome shotgun (WGS) entry which is preliminary data.</text>
</comment>
<dbReference type="Gene3D" id="1.20.1280.50">
    <property type="match status" value="1"/>
</dbReference>
<sequence>MASPARQIADHQAPAPFLTLTDELLEDIFFRLPAPTDLARASAACISFRRIITDRSFLRRFRVVHPPPLLGFAAYEGFLPAQPPHPSAPLGDALAGAADFSYSFVPTGRWNTPWHPRDVRQGRVVLECTPECELAFDYYDIVYLKHLELAVCDPLSRRYRLLPRIP</sequence>
<accession>A0AAV5FCN9</accession>
<keyword evidence="3" id="KW-1185">Reference proteome</keyword>
<dbReference type="PANTHER" id="PTHR31264:SF11">
    <property type="entry name" value="OS07G0555100 PROTEIN"/>
    <property type="match status" value="1"/>
</dbReference>
<evidence type="ECO:0000259" key="1">
    <source>
        <dbReference type="SMART" id="SM00256"/>
    </source>
</evidence>
<dbReference type="PANTHER" id="PTHR31264">
    <property type="entry name" value="OS07G0554500 PROTEIN-RELATED"/>
    <property type="match status" value="1"/>
</dbReference>
<dbReference type="InterPro" id="IPR001810">
    <property type="entry name" value="F-box_dom"/>
</dbReference>
<dbReference type="Pfam" id="PF12937">
    <property type="entry name" value="F-box-like"/>
    <property type="match status" value="1"/>
</dbReference>
<evidence type="ECO:0000313" key="2">
    <source>
        <dbReference type="EMBL" id="GJN32696.1"/>
    </source>
</evidence>
<dbReference type="AlphaFoldDB" id="A0AAV5FCN9"/>